<dbReference type="CTD" id="20195746"/>
<name>T1EGP6_HELRO</name>
<keyword evidence="3" id="KW-0547">Nucleotide-binding</keyword>
<dbReference type="PANTHER" id="PTHR24345">
    <property type="entry name" value="SERINE/THREONINE-PROTEIN KINASE PLK"/>
    <property type="match status" value="1"/>
</dbReference>
<dbReference type="EnsemblMetazoa" id="HelroT120145">
    <property type="protein sequence ID" value="HelroP120145"/>
    <property type="gene ID" value="HelroG120145"/>
</dbReference>
<reference evidence="9" key="1">
    <citation type="submission" date="2012-12" db="EMBL/GenBank/DDBJ databases">
        <authorList>
            <person name="Hellsten U."/>
            <person name="Grimwood J."/>
            <person name="Chapman J.A."/>
            <person name="Shapiro H."/>
            <person name="Aerts A."/>
            <person name="Otillar R.P."/>
            <person name="Terry A.Y."/>
            <person name="Boore J.L."/>
            <person name="Simakov O."/>
            <person name="Marletaz F."/>
            <person name="Cho S.-J."/>
            <person name="Edsinger-Gonzales E."/>
            <person name="Havlak P."/>
            <person name="Kuo D.-H."/>
            <person name="Larsson T."/>
            <person name="Lv J."/>
            <person name="Arendt D."/>
            <person name="Savage R."/>
            <person name="Osoegawa K."/>
            <person name="de Jong P."/>
            <person name="Lindberg D.R."/>
            <person name="Seaver E.C."/>
            <person name="Weisblat D.A."/>
            <person name="Putnam N.H."/>
            <person name="Grigoriev I.V."/>
            <person name="Rokhsar D.S."/>
        </authorList>
    </citation>
    <scope>NUCLEOTIDE SEQUENCE</scope>
</reference>
<dbReference type="InParanoid" id="T1EGP6"/>
<dbReference type="EMBL" id="KB097761">
    <property type="protein sequence ID" value="ESN90198.1"/>
    <property type="molecule type" value="Genomic_DNA"/>
</dbReference>
<dbReference type="PANTHER" id="PTHR24345:SF0">
    <property type="entry name" value="CELL CYCLE SERINE_THREONINE-PROTEIN KINASE CDC5_MSD2"/>
    <property type="match status" value="1"/>
</dbReference>
<evidence type="ECO:0000256" key="2">
    <source>
        <dbReference type="ARBA" id="ARBA00022679"/>
    </source>
</evidence>
<evidence type="ECO:0000313" key="9">
    <source>
        <dbReference type="Proteomes" id="UP000015101"/>
    </source>
</evidence>
<dbReference type="RefSeq" id="XP_009031672.1">
    <property type="nucleotide sequence ID" value="XM_009033424.1"/>
</dbReference>
<dbReference type="Gene3D" id="3.30.200.20">
    <property type="entry name" value="Phosphorylase Kinase, domain 1"/>
    <property type="match status" value="1"/>
</dbReference>
<keyword evidence="1" id="KW-0723">Serine/threonine-protein kinase</keyword>
<dbReference type="Gene3D" id="1.10.510.10">
    <property type="entry name" value="Transferase(Phosphotransferase) domain 1"/>
    <property type="match status" value="1"/>
</dbReference>
<proteinExistence type="predicted"/>
<dbReference type="AlphaFoldDB" id="T1EGP6"/>
<dbReference type="InterPro" id="IPR000719">
    <property type="entry name" value="Prot_kinase_dom"/>
</dbReference>
<dbReference type="PIRSF" id="PIRSF000654">
    <property type="entry name" value="Integrin-linked_kinase"/>
    <property type="match status" value="1"/>
</dbReference>
<dbReference type="GO" id="GO:0007052">
    <property type="term" value="P:mitotic spindle organization"/>
    <property type="evidence" value="ECO:0000318"/>
    <property type="project" value="GO_Central"/>
</dbReference>
<dbReference type="GO" id="GO:0005634">
    <property type="term" value="C:nucleus"/>
    <property type="evidence" value="ECO:0000318"/>
    <property type="project" value="GO_Central"/>
</dbReference>
<evidence type="ECO:0000259" key="6">
    <source>
        <dbReference type="PROSITE" id="PS50011"/>
    </source>
</evidence>
<keyword evidence="2" id="KW-0808">Transferase</keyword>
<dbReference type="GO" id="GO:0000922">
    <property type="term" value="C:spindle pole"/>
    <property type="evidence" value="ECO:0000318"/>
    <property type="project" value="GO_Central"/>
</dbReference>
<dbReference type="OrthoDB" id="408964at2759"/>
<feature type="domain" description="Protein kinase" evidence="6">
    <location>
        <begin position="1"/>
        <end position="244"/>
    </location>
</feature>
<keyword evidence="9" id="KW-1185">Reference proteome</keyword>
<evidence type="ECO:0000256" key="5">
    <source>
        <dbReference type="ARBA" id="ARBA00022840"/>
    </source>
</evidence>
<reference evidence="7 9" key="2">
    <citation type="journal article" date="2013" name="Nature">
        <title>Insights into bilaterian evolution from three spiralian genomes.</title>
        <authorList>
            <person name="Simakov O."/>
            <person name="Marletaz F."/>
            <person name="Cho S.J."/>
            <person name="Edsinger-Gonzales E."/>
            <person name="Havlak P."/>
            <person name="Hellsten U."/>
            <person name="Kuo D.H."/>
            <person name="Larsson T."/>
            <person name="Lv J."/>
            <person name="Arendt D."/>
            <person name="Savage R."/>
            <person name="Osoegawa K."/>
            <person name="de Jong P."/>
            <person name="Grimwood J."/>
            <person name="Chapman J.A."/>
            <person name="Shapiro H."/>
            <person name="Aerts A."/>
            <person name="Otillar R.P."/>
            <person name="Terry A.Y."/>
            <person name="Boore J.L."/>
            <person name="Grigoriev I.V."/>
            <person name="Lindberg D.R."/>
            <person name="Seaver E.C."/>
            <person name="Weisblat D.A."/>
            <person name="Putnam N.H."/>
            <person name="Rokhsar D.S."/>
        </authorList>
    </citation>
    <scope>NUCLEOTIDE SEQUENCE</scope>
</reference>
<dbReference type="SUPFAM" id="SSF56112">
    <property type="entry name" value="Protein kinase-like (PK-like)"/>
    <property type="match status" value="1"/>
</dbReference>
<dbReference type="Pfam" id="PF00069">
    <property type="entry name" value="Pkinase"/>
    <property type="match status" value="1"/>
</dbReference>
<gene>
    <name evidence="8" type="primary">20195746</name>
    <name evidence="7" type="ORF">HELRODRAFT_120145</name>
</gene>
<protein>
    <recommendedName>
        <fullName evidence="6">Protein kinase domain-containing protein</fullName>
    </recommendedName>
</protein>
<evidence type="ECO:0000313" key="8">
    <source>
        <dbReference type="EnsemblMetazoa" id="HelroP120145"/>
    </source>
</evidence>
<dbReference type="GeneID" id="20195746"/>
<dbReference type="PROSITE" id="PS50011">
    <property type="entry name" value="PROTEIN_KINASE_DOM"/>
    <property type="match status" value="1"/>
</dbReference>
<dbReference type="GO" id="GO:0005524">
    <property type="term" value="F:ATP binding"/>
    <property type="evidence" value="ECO:0007669"/>
    <property type="project" value="UniProtKB-KW"/>
</dbReference>
<dbReference type="OMA" id="RYYITQI"/>
<dbReference type="GO" id="GO:0004674">
    <property type="term" value="F:protein serine/threonine kinase activity"/>
    <property type="evidence" value="ECO:0000318"/>
    <property type="project" value="GO_Central"/>
</dbReference>
<dbReference type="KEGG" id="hro:HELRODRAFT_120145"/>
<dbReference type="GO" id="GO:0000776">
    <property type="term" value="C:kinetochore"/>
    <property type="evidence" value="ECO:0000318"/>
    <property type="project" value="GO_Central"/>
</dbReference>
<evidence type="ECO:0000313" key="7">
    <source>
        <dbReference type="EMBL" id="ESN90198.1"/>
    </source>
</evidence>
<evidence type="ECO:0000256" key="4">
    <source>
        <dbReference type="ARBA" id="ARBA00022777"/>
    </source>
</evidence>
<dbReference type="STRING" id="6412.T1EGP6"/>
<evidence type="ECO:0000256" key="3">
    <source>
        <dbReference type="ARBA" id="ARBA00022741"/>
    </source>
</evidence>
<accession>T1EGP6</accession>
<dbReference type="InterPro" id="IPR011009">
    <property type="entry name" value="Kinase-like_dom_sf"/>
</dbReference>
<dbReference type="eggNOG" id="KOG0575">
    <property type="taxonomic scope" value="Eukaryota"/>
</dbReference>
<keyword evidence="5" id="KW-0067">ATP-binding</keyword>
<dbReference type="Proteomes" id="UP000015101">
    <property type="component" value="Unassembled WGS sequence"/>
</dbReference>
<dbReference type="GO" id="GO:0005737">
    <property type="term" value="C:cytoplasm"/>
    <property type="evidence" value="ECO:0000318"/>
    <property type="project" value="GO_Central"/>
</dbReference>
<dbReference type="FunFam" id="1.10.510.10:FF:001887">
    <property type="entry name" value="Uncharacterized protein"/>
    <property type="match status" value="1"/>
</dbReference>
<dbReference type="InterPro" id="IPR008271">
    <property type="entry name" value="Ser/Thr_kinase_AS"/>
</dbReference>
<evidence type="ECO:0000256" key="1">
    <source>
        <dbReference type="ARBA" id="ARBA00022527"/>
    </source>
</evidence>
<dbReference type="EMBL" id="AMQM01008344">
    <property type="status" value="NOT_ANNOTATED_CDS"/>
    <property type="molecule type" value="Genomic_DNA"/>
</dbReference>
<dbReference type="SMART" id="SM00220">
    <property type="entry name" value="S_TKc"/>
    <property type="match status" value="1"/>
</dbReference>
<dbReference type="FunFam" id="3.30.200.20:FF:000042">
    <property type="entry name" value="Aurora kinase A"/>
    <property type="match status" value="1"/>
</dbReference>
<organism evidence="8 9">
    <name type="scientific">Helobdella robusta</name>
    <name type="common">Californian leech</name>
    <dbReference type="NCBI Taxonomy" id="6412"/>
    <lineage>
        <taxon>Eukaryota</taxon>
        <taxon>Metazoa</taxon>
        <taxon>Spiralia</taxon>
        <taxon>Lophotrochozoa</taxon>
        <taxon>Annelida</taxon>
        <taxon>Clitellata</taxon>
        <taxon>Hirudinea</taxon>
        <taxon>Rhynchobdellida</taxon>
        <taxon>Glossiphoniidae</taxon>
        <taxon>Helobdella</taxon>
    </lineage>
</organism>
<dbReference type="GO" id="GO:0005813">
    <property type="term" value="C:centrosome"/>
    <property type="evidence" value="ECO:0000318"/>
    <property type="project" value="GO_Central"/>
</dbReference>
<dbReference type="HOGENOM" id="CLU_000288_63_0_1"/>
<dbReference type="PROSITE" id="PS00108">
    <property type="entry name" value="PROTEIN_KINASE_ST"/>
    <property type="match status" value="1"/>
</dbReference>
<sequence length="268" mass="30556">QGGFAKCYEMKDIKTSKVYAGKIILKSTLTKGNQIEKILREVELHSCLNHKNVVGFHSFFEDSTSVYMVLEMCSRKSLVHVLKRRKSLTEPEVRYYMHHLTNGVKYIHNQKIIHRDLKLGNMLLNSSMHLKIADFGLATKIEFEGEKKMTVCGTPNYIAPEVLQKVGHSYEADIWAMGCVMYALLCGRPPFETSSLKETYLRIVTNKFSIPPHISMTARNLIKRLLSEASNRPALEKISNDNFFFDGFFPEELSPATCDSPPKFPLLS</sequence>
<keyword evidence="4" id="KW-0418">Kinase</keyword>
<reference evidence="8" key="3">
    <citation type="submission" date="2015-06" db="UniProtKB">
        <authorList>
            <consortium name="EnsemblMetazoa"/>
        </authorList>
    </citation>
    <scope>IDENTIFICATION</scope>
</reference>